<protein>
    <submittedName>
        <fullName evidence="2">Uncharacterized protein</fullName>
    </submittedName>
</protein>
<reference evidence="3" key="1">
    <citation type="journal article" date="2019" name="Int. J. Syst. Evol. Microbiol.">
        <title>The Global Catalogue of Microorganisms (GCM) 10K type strain sequencing project: providing services to taxonomists for standard genome sequencing and annotation.</title>
        <authorList>
            <consortium name="The Broad Institute Genomics Platform"/>
            <consortium name="The Broad Institute Genome Sequencing Center for Infectious Disease"/>
            <person name="Wu L."/>
            <person name="Ma J."/>
        </authorList>
    </citation>
    <scope>NUCLEOTIDE SEQUENCE [LARGE SCALE GENOMIC DNA]</scope>
    <source>
        <strain evidence="3">JCM 17388</strain>
    </source>
</reference>
<keyword evidence="3" id="KW-1185">Reference proteome</keyword>
<evidence type="ECO:0000313" key="3">
    <source>
        <dbReference type="Proteomes" id="UP001501251"/>
    </source>
</evidence>
<evidence type="ECO:0000313" key="2">
    <source>
        <dbReference type="EMBL" id="GAA4188118.1"/>
    </source>
</evidence>
<feature type="region of interest" description="Disordered" evidence="1">
    <location>
        <begin position="698"/>
        <end position="717"/>
    </location>
</feature>
<accession>A0ABP8AQJ0</accession>
<organism evidence="2 3">
    <name type="scientific">Streptosporangium oxazolinicum</name>
    <dbReference type="NCBI Taxonomy" id="909287"/>
    <lineage>
        <taxon>Bacteria</taxon>
        <taxon>Bacillati</taxon>
        <taxon>Actinomycetota</taxon>
        <taxon>Actinomycetes</taxon>
        <taxon>Streptosporangiales</taxon>
        <taxon>Streptosporangiaceae</taxon>
        <taxon>Streptosporangium</taxon>
    </lineage>
</organism>
<gene>
    <name evidence="2" type="ORF">GCM10022252_22850</name>
</gene>
<dbReference type="RefSeq" id="WP_344917747.1">
    <property type="nucleotide sequence ID" value="NZ_BAABAQ010000003.1"/>
</dbReference>
<name>A0ABP8AQJ0_9ACTN</name>
<comment type="caution">
    <text evidence="2">The sequence shown here is derived from an EMBL/GenBank/DDBJ whole genome shotgun (WGS) entry which is preliminary data.</text>
</comment>
<sequence>MSPGTGPSSPDFTGIDPELMRGFVTALERGRDVIGEQSERIRQLLAAAGVPAAGLRPIREIDGWVGDELPKLRERLETINQDLPMLGEDSGVPGRASTWTGDRFNNPFEWGLLPYDEKTGKSPAGSAKKGTDLAAEFRRLPESSLGLPNADYDRILGKLADRRKDGYLTAGFFRSIGPEGMLGMISRLERYDKNAADKHRKVMGDALATAVGAQPALLGSAWKADSLKKTPETKLAGLLAYGTFPAPWLTQMLQGRVGKPIGTGDGSRPRRWKTDLVPFLPALANNPEVARGLFNPMSREDLRDLFTEFNRMDTSMPHGDPLSVKYDISLEYGRSYKQPWGTDLNVGTEFGRMLAAGGGAYEKGPHSPEAAKFAFNVMTIMGDLKDTDGTEDTPATPMEVMPEARPFMSTLAGAYAAEITEGANIGDANMTEESTLKPFTTAFGMTSAFTLSPKDTYRFLKTFADSTANLAPFEKGMGALSMKLIADASATTRSTGDVKHMDQVFTALGNVRGFELAAIEKVQGTLDTADKKQADMMKYLRDTTIGVAGLFAPTKAASYFWTLVGFSFSTYDTAGDVFGEEDETRVDLADKKDAIETLGRQHIYAQILMANGFTPKVTPAEFQTGRVSITDANGNLKPFSELIKPSGVSVTDAKGNLRSPSELLKQGNEGLEAFERWAVANGMGSNDLSVGDLSEKMASRFDGGNKRGRERGLAYDS</sequence>
<dbReference type="Proteomes" id="UP001501251">
    <property type="component" value="Unassembled WGS sequence"/>
</dbReference>
<dbReference type="EMBL" id="BAABAQ010000003">
    <property type="protein sequence ID" value="GAA4188118.1"/>
    <property type="molecule type" value="Genomic_DNA"/>
</dbReference>
<evidence type="ECO:0000256" key="1">
    <source>
        <dbReference type="SAM" id="MobiDB-lite"/>
    </source>
</evidence>
<proteinExistence type="predicted"/>